<evidence type="ECO:0000313" key="3">
    <source>
        <dbReference type="Proteomes" id="UP000192042"/>
    </source>
</evidence>
<dbReference type="EMBL" id="LT828648">
    <property type="protein sequence ID" value="SLM49475.1"/>
    <property type="molecule type" value="Genomic_DNA"/>
</dbReference>
<organism evidence="2 3">
    <name type="scientific">Nitrospira japonica</name>
    <dbReference type="NCBI Taxonomy" id="1325564"/>
    <lineage>
        <taxon>Bacteria</taxon>
        <taxon>Pseudomonadati</taxon>
        <taxon>Nitrospirota</taxon>
        <taxon>Nitrospiria</taxon>
        <taxon>Nitrospirales</taxon>
        <taxon>Nitrospiraceae</taxon>
        <taxon>Nitrospira</taxon>
    </lineage>
</organism>
<dbReference type="OrthoDB" id="9784808at2"/>
<protein>
    <recommendedName>
        <fullName evidence="1">THAP4-like heme-binding domain-containing protein</fullName>
    </recommendedName>
</protein>
<dbReference type="Pfam" id="PF08768">
    <property type="entry name" value="THAP4_heme-bd"/>
    <property type="match status" value="1"/>
</dbReference>
<reference evidence="2 3" key="1">
    <citation type="submission" date="2017-03" db="EMBL/GenBank/DDBJ databases">
        <authorList>
            <person name="Afonso C.L."/>
            <person name="Miller P.J."/>
            <person name="Scott M.A."/>
            <person name="Spackman E."/>
            <person name="Goraichik I."/>
            <person name="Dimitrov K.M."/>
            <person name="Suarez D.L."/>
            <person name="Swayne D.E."/>
        </authorList>
    </citation>
    <scope>NUCLEOTIDE SEQUENCE [LARGE SCALE GENOMIC DNA]</scope>
    <source>
        <strain evidence="2">Genome sequencing of Nitrospira japonica strain NJ11</strain>
    </source>
</reference>
<keyword evidence="3" id="KW-1185">Reference proteome</keyword>
<dbReference type="SUPFAM" id="SSF50814">
    <property type="entry name" value="Lipocalins"/>
    <property type="match status" value="1"/>
</dbReference>
<dbReference type="Proteomes" id="UP000192042">
    <property type="component" value="Chromosome I"/>
</dbReference>
<feature type="domain" description="THAP4-like heme-binding" evidence="1">
    <location>
        <begin position="7"/>
        <end position="184"/>
    </location>
</feature>
<name>A0A1W1I905_9BACT</name>
<evidence type="ECO:0000313" key="2">
    <source>
        <dbReference type="EMBL" id="SLM49475.1"/>
    </source>
</evidence>
<dbReference type="Gene3D" id="2.40.128.20">
    <property type="match status" value="1"/>
</dbReference>
<dbReference type="STRING" id="1325564.NSJP_3308"/>
<dbReference type="AlphaFoldDB" id="A0A1W1I905"/>
<gene>
    <name evidence="2" type="ORF">NSJP_3308</name>
</gene>
<dbReference type="InterPro" id="IPR014878">
    <property type="entry name" value="THAP4-like_heme-bd"/>
</dbReference>
<dbReference type="KEGG" id="nja:NSJP_3308"/>
<dbReference type="InterPro" id="IPR012674">
    <property type="entry name" value="Calycin"/>
</dbReference>
<accession>A0A1W1I905</accession>
<sequence>MQSDLSKLGPLAPLAGIWEGEKGEDVAPSDDRGTEHNKFHERMTFEPIIPVQNHEQMLYGLRYATVARRIGETYPFHEEVGYWLWDPVERQVLRCFIIPRGIALIAGGAAEPTSMEFTLVADVGSETYGICSNRFLDREFKTVRFELTVTIFGRDRFHYKEDSLLRMPGKPDLFHHTDQNILRRVSG</sequence>
<evidence type="ECO:0000259" key="1">
    <source>
        <dbReference type="Pfam" id="PF08768"/>
    </source>
</evidence>
<proteinExistence type="predicted"/>